<dbReference type="InterPro" id="IPR029058">
    <property type="entry name" value="AB_hydrolase_fold"/>
</dbReference>
<feature type="compositionally biased region" description="Polar residues" evidence="1">
    <location>
        <begin position="1"/>
        <end position="16"/>
    </location>
</feature>
<dbReference type="PANTHER" id="PTHR43194:SF2">
    <property type="entry name" value="PEROXISOMAL MEMBRANE PROTEIN LPX1"/>
    <property type="match status" value="1"/>
</dbReference>
<dbReference type="PANTHER" id="PTHR43194">
    <property type="entry name" value="HYDROLASE ALPHA/BETA FOLD FAMILY"/>
    <property type="match status" value="1"/>
</dbReference>
<protein>
    <submittedName>
        <fullName evidence="3">Alpha/beta hydrolase</fullName>
    </submittedName>
</protein>
<dbReference type="SUPFAM" id="SSF53474">
    <property type="entry name" value="alpha/beta-Hydrolases"/>
    <property type="match status" value="1"/>
</dbReference>
<keyword evidence="4" id="KW-1185">Reference proteome</keyword>
<evidence type="ECO:0000313" key="3">
    <source>
        <dbReference type="EMBL" id="MEU2269956.1"/>
    </source>
</evidence>
<dbReference type="PRINTS" id="PR00111">
    <property type="entry name" value="ABHYDROLASE"/>
</dbReference>
<sequence>MTTARSTSSGTLTTPDGTHLAYRDHRPATKPLPTEPLPTEPSAPEPSAPESPPTFLLLHGLAGTQGEWDDLATRLSADGGHRVVTYDARGHGASTRIPPSTTRQTHVQDAVSLIEKLGLASVTLLGQSLGGHTAMLLAASHPHLVKSLILVEAGPAGPTPDLPAQIAAWLDSWPTPFPSLREAEAFLGHEAWTKTLEKREDGWHPAFDPTTIIDTVTELATTAYWHEWSRITCPTLLVQGEHGTMRPDEPATMLTHRPDTRVVRVPHAAHDVHLDQPDRLHEAIRTFLLDLKFD</sequence>
<keyword evidence="3" id="KW-0378">Hydrolase</keyword>
<feature type="region of interest" description="Disordered" evidence="1">
    <location>
        <begin position="1"/>
        <end position="55"/>
    </location>
</feature>
<feature type="domain" description="AB hydrolase-1" evidence="2">
    <location>
        <begin position="53"/>
        <end position="276"/>
    </location>
</feature>
<dbReference type="GO" id="GO:0016787">
    <property type="term" value="F:hydrolase activity"/>
    <property type="evidence" value="ECO:0007669"/>
    <property type="project" value="UniProtKB-KW"/>
</dbReference>
<dbReference type="InterPro" id="IPR000073">
    <property type="entry name" value="AB_hydrolase_1"/>
</dbReference>
<feature type="compositionally biased region" description="Pro residues" evidence="1">
    <location>
        <begin position="33"/>
        <end position="52"/>
    </location>
</feature>
<dbReference type="InterPro" id="IPR050228">
    <property type="entry name" value="Carboxylesterase_BioH"/>
</dbReference>
<evidence type="ECO:0000259" key="2">
    <source>
        <dbReference type="Pfam" id="PF00561"/>
    </source>
</evidence>
<accession>A0ABV2Y111</accession>
<dbReference type="EMBL" id="JBEYBN010000043">
    <property type="protein sequence ID" value="MEU2269956.1"/>
    <property type="molecule type" value="Genomic_DNA"/>
</dbReference>
<dbReference type="Gene3D" id="3.40.50.1820">
    <property type="entry name" value="alpha/beta hydrolase"/>
    <property type="match status" value="1"/>
</dbReference>
<proteinExistence type="predicted"/>
<evidence type="ECO:0000313" key="4">
    <source>
        <dbReference type="Proteomes" id="UP001550603"/>
    </source>
</evidence>
<dbReference type="Proteomes" id="UP001550603">
    <property type="component" value="Unassembled WGS sequence"/>
</dbReference>
<comment type="caution">
    <text evidence="3">The sequence shown here is derived from an EMBL/GenBank/DDBJ whole genome shotgun (WGS) entry which is preliminary data.</text>
</comment>
<reference evidence="3 4" key="1">
    <citation type="submission" date="2024-06" db="EMBL/GenBank/DDBJ databases">
        <title>The Natural Products Discovery Center: Release of the First 8490 Sequenced Strains for Exploring Actinobacteria Biosynthetic Diversity.</title>
        <authorList>
            <person name="Kalkreuter E."/>
            <person name="Kautsar S.A."/>
            <person name="Yang D."/>
            <person name="Bader C.D."/>
            <person name="Teijaro C.N."/>
            <person name="Fluegel L."/>
            <person name="Davis C.M."/>
            <person name="Simpson J.R."/>
            <person name="Lauterbach L."/>
            <person name="Steele A.D."/>
            <person name="Gui C."/>
            <person name="Meng S."/>
            <person name="Li G."/>
            <person name="Viehrig K."/>
            <person name="Ye F."/>
            <person name="Su P."/>
            <person name="Kiefer A.F."/>
            <person name="Nichols A."/>
            <person name="Cepeda A.J."/>
            <person name="Yan W."/>
            <person name="Fan B."/>
            <person name="Jiang Y."/>
            <person name="Adhikari A."/>
            <person name="Zheng C.-J."/>
            <person name="Schuster L."/>
            <person name="Cowan T.M."/>
            <person name="Smanski M.J."/>
            <person name="Chevrette M.G."/>
            <person name="De Carvalho L.P.S."/>
            <person name="Shen B."/>
        </authorList>
    </citation>
    <scope>NUCLEOTIDE SEQUENCE [LARGE SCALE GENOMIC DNA]</scope>
    <source>
        <strain evidence="3 4">NPDC019583</strain>
    </source>
</reference>
<evidence type="ECO:0000256" key="1">
    <source>
        <dbReference type="SAM" id="MobiDB-lite"/>
    </source>
</evidence>
<dbReference type="Pfam" id="PF00561">
    <property type="entry name" value="Abhydrolase_1"/>
    <property type="match status" value="1"/>
</dbReference>
<organism evidence="3 4">
    <name type="scientific">Streptomyces olindensis</name>
    <dbReference type="NCBI Taxonomy" id="358823"/>
    <lineage>
        <taxon>Bacteria</taxon>
        <taxon>Bacillati</taxon>
        <taxon>Actinomycetota</taxon>
        <taxon>Actinomycetes</taxon>
        <taxon>Kitasatosporales</taxon>
        <taxon>Streptomycetaceae</taxon>
        <taxon>Streptomyces</taxon>
    </lineage>
</organism>
<gene>
    <name evidence="3" type="ORF">ABZ568_26850</name>
</gene>
<name>A0ABV2Y111_9ACTN</name>
<dbReference type="RefSeq" id="WP_359791283.1">
    <property type="nucleotide sequence ID" value="NZ_JBEYBN010000043.1"/>
</dbReference>